<dbReference type="AlphaFoldDB" id="A0ABD2JAS2"/>
<dbReference type="GO" id="GO:0005840">
    <property type="term" value="C:ribosome"/>
    <property type="evidence" value="ECO:0007669"/>
    <property type="project" value="UniProtKB-KW"/>
</dbReference>
<evidence type="ECO:0000313" key="4">
    <source>
        <dbReference type="Proteomes" id="UP001620626"/>
    </source>
</evidence>
<dbReference type="SUPFAM" id="SSF52313">
    <property type="entry name" value="Ribosomal protein S2"/>
    <property type="match status" value="1"/>
</dbReference>
<dbReference type="Proteomes" id="UP001620626">
    <property type="component" value="Unassembled WGS sequence"/>
</dbReference>
<name>A0ABD2JAS2_9BILA</name>
<dbReference type="GO" id="GO:1990904">
    <property type="term" value="C:ribonucleoprotein complex"/>
    <property type="evidence" value="ECO:0007669"/>
    <property type="project" value="UniProtKB-KW"/>
</dbReference>
<protein>
    <submittedName>
        <fullName evidence="3">Uncharacterized protein</fullName>
    </submittedName>
</protein>
<dbReference type="PANTHER" id="PTHR11489">
    <property type="entry name" value="40S RIBOSOMAL PROTEIN SA"/>
    <property type="match status" value="1"/>
</dbReference>
<reference evidence="3 4" key="1">
    <citation type="submission" date="2024-10" db="EMBL/GenBank/DDBJ databases">
        <authorList>
            <person name="Kim D."/>
        </authorList>
    </citation>
    <scope>NUCLEOTIDE SEQUENCE [LARGE SCALE GENOMIC DNA]</scope>
    <source>
        <strain evidence="3">BH-2024</strain>
    </source>
</reference>
<evidence type="ECO:0000313" key="3">
    <source>
        <dbReference type="EMBL" id="KAL3087578.1"/>
    </source>
</evidence>
<gene>
    <name evidence="3" type="ORF">niasHT_024971</name>
</gene>
<keyword evidence="4" id="KW-1185">Reference proteome</keyword>
<evidence type="ECO:0000256" key="2">
    <source>
        <dbReference type="ARBA" id="ARBA00023274"/>
    </source>
</evidence>
<dbReference type="InterPro" id="IPR023591">
    <property type="entry name" value="Ribosomal_uS2_flav_dom_sf"/>
</dbReference>
<dbReference type="Gene3D" id="3.40.50.10490">
    <property type="entry name" value="Glucose-6-phosphate isomerase like protein, domain 1"/>
    <property type="match status" value="1"/>
</dbReference>
<organism evidence="3 4">
    <name type="scientific">Heterodera trifolii</name>
    <dbReference type="NCBI Taxonomy" id="157864"/>
    <lineage>
        <taxon>Eukaryota</taxon>
        <taxon>Metazoa</taxon>
        <taxon>Ecdysozoa</taxon>
        <taxon>Nematoda</taxon>
        <taxon>Chromadorea</taxon>
        <taxon>Rhabditida</taxon>
        <taxon>Tylenchina</taxon>
        <taxon>Tylenchomorpha</taxon>
        <taxon>Tylenchoidea</taxon>
        <taxon>Heteroderidae</taxon>
        <taxon>Heteroderinae</taxon>
        <taxon>Heterodera</taxon>
    </lineage>
</organism>
<keyword evidence="1" id="KW-0689">Ribosomal protein</keyword>
<evidence type="ECO:0000256" key="1">
    <source>
        <dbReference type="ARBA" id="ARBA00022980"/>
    </source>
</evidence>
<proteinExistence type="predicted"/>
<dbReference type="InterPro" id="IPR005707">
    <property type="entry name" value="Ribosomal_uS2_euk/arc"/>
</dbReference>
<keyword evidence="2" id="KW-0687">Ribonucleoprotein</keyword>
<sequence length="154" mass="17621">MSSSFDVFKLTDDDTMNFWHSHHQHSQHVGETVVRRPCHRGHPSDVVVVSAQPYAQRSVLKFAVHICATPIVGRFTPGSLTNQIQKNFKQRFVAFFEKERGVDMHASIKRRKFYINTVYQALRNAYAIDEKGTCAVYDTNAFAADDFYDALDFG</sequence>
<accession>A0ABD2JAS2</accession>
<comment type="caution">
    <text evidence="3">The sequence shown here is derived from an EMBL/GenBank/DDBJ whole genome shotgun (WGS) entry which is preliminary data.</text>
</comment>
<dbReference type="EMBL" id="JBICBT010001017">
    <property type="protein sequence ID" value="KAL3087578.1"/>
    <property type="molecule type" value="Genomic_DNA"/>
</dbReference>